<dbReference type="PANTHER" id="PTHR34145:SF28">
    <property type="entry name" value="F-BOX DOMAIN-CONTAINING PROTEIN"/>
    <property type="match status" value="1"/>
</dbReference>
<proteinExistence type="predicted"/>
<evidence type="ECO:0000313" key="4">
    <source>
        <dbReference type="EMBL" id="KCW69703.1"/>
    </source>
</evidence>
<sequence length="665" mass="75704">MSPTGAVQQLLQRKARSGKERKVRSGVDQMINDPEDETSEVALLCEDEDLECLETAGDDELRTQSGTSMEITDHIGDSMNENSQASRGQLKQNREDDTHDRETFGHDKKRLKMDTCTSNETVDSNDFISALPEHIIHHILSLLRSPKEVARATTLSKKWREICSSYSILVFDQRKFTKAVNSRRREYRERTQVFLNFASRSVQSRLQGGYHMAKIQFRMTYCDLDFSNRIDNWLSLVAKSNVQELDLHFPHLANGLYNLPQSLFTSSAITRLKLFNCKLGTLEEIKLPNLRGLCLGKLDICDFHVWHLILCCPLIQDLRLIHCTGLNSLLISGLAKLDKLEVHCCPKLKFIIGDAPNLQTFCYCVDRHNPVSWPFTLSLATCRSLKSVVLKNAAFTVETFQSLLDQCPQLETLELSKCNSLKSVTILSTVLRRLVLRRCRMLHDAEINAPNLCSLKFEGNKMPSLSLLPSDLKEVKITLRKSMRNPLLASDKDHWSDNWRLFLGKINHSRGMKLVLCCEETVIIHEDLRDFSPPPIKNLDLEIVDLSRGFKDILESLLRTWHPKAVIIVTSPNSTLPKLAHGLLMERDNCLNCCGFVSCENKCWRHFLENVKTLDIGLAGDERSSSWMSLLKSSPTVLQKSTGFTLEWKPRSRTHKANPPSESDL</sequence>
<dbReference type="Gene3D" id="3.80.10.10">
    <property type="entry name" value="Ribonuclease Inhibitor"/>
    <property type="match status" value="1"/>
</dbReference>
<feature type="compositionally biased region" description="Polar residues" evidence="1">
    <location>
        <begin position="1"/>
        <end position="11"/>
    </location>
</feature>
<name>A0A059BTV8_EUCGR</name>
<reference evidence="4" key="1">
    <citation type="submission" date="2013-07" db="EMBL/GenBank/DDBJ databases">
        <title>The genome of Eucalyptus grandis.</title>
        <authorList>
            <person name="Schmutz J."/>
            <person name="Hayes R."/>
            <person name="Myburg A."/>
            <person name="Tuskan G."/>
            <person name="Grattapaglia D."/>
            <person name="Rokhsar D.S."/>
        </authorList>
    </citation>
    <scope>NUCLEOTIDE SEQUENCE</scope>
    <source>
        <tissue evidence="4">Leaf extractions</tissue>
    </source>
</reference>
<dbReference type="Gramene" id="KCW69703">
    <property type="protein sequence ID" value="KCW69703"/>
    <property type="gene ID" value="EUGRSUZ_F03097"/>
</dbReference>
<dbReference type="PANTHER" id="PTHR34145">
    <property type="entry name" value="OS02G0105600 PROTEIN"/>
    <property type="match status" value="1"/>
</dbReference>
<dbReference type="InterPro" id="IPR036047">
    <property type="entry name" value="F-box-like_dom_sf"/>
</dbReference>
<dbReference type="EMBL" id="KK198758">
    <property type="protein sequence ID" value="KCW69703.1"/>
    <property type="molecule type" value="Genomic_DNA"/>
</dbReference>
<evidence type="ECO:0000256" key="1">
    <source>
        <dbReference type="SAM" id="MobiDB-lite"/>
    </source>
</evidence>
<gene>
    <name evidence="4" type="ORF">EUGRSUZ_F03097</name>
</gene>
<dbReference type="SUPFAM" id="SSF81383">
    <property type="entry name" value="F-box domain"/>
    <property type="match status" value="1"/>
</dbReference>
<feature type="domain" description="F-box" evidence="2">
    <location>
        <begin position="128"/>
        <end position="165"/>
    </location>
</feature>
<feature type="region of interest" description="Disordered" evidence="1">
    <location>
        <begin position="72"/>
        <end position="105"/>
    </location>
</feature>
<dbReference type="eggNOG" id="ENOG502RYMX">
    <property type="taxonomic scope" value="Eukaryota"/>
</dbReference>
<dbReference type="KEGG" id="egr:104449941"/>
<dbReference type="InParanoid" id="A0A059BTV8"/>
<dbReference type="SUPFAM" id="SSF52058">
    <property type="entry name" value="L domain-like"/>
    <property type="match status" value="1"/>
</dbReference>
<dbReference type="InterPro" id="IPR032675">
    <property type="entry name" value="LRR_dom_sf"/>
</dbReference>
<evidence type="ECO:0000259" key="3">
    <source>
        <dbReference type="Pfam" id="PF23622"/>
    </source>
</evidence>
<feature type="domain" description="At1g61320/AtMIF1 LRR" evidence="3">
    <location>
        <begin position="209"/>
        <end position="367"/>
    </location>
</feature>
<feature type="region of interest" description="Disordered" evidence="1">
    <location>
        <begin position="1"/>
        <end position="37"/>
    </location>
</feature>
<organism evidence="4">
    <name type="scientific">Eucalyptus grandis</name>
    <name type="common">Flooded gum</name>
    <dbReference type="NCBI Taxonomy" id="71139"/>
    <lineage>
        <taxon>Eukaryota</taxon>
        <taxon>Viridiplantae</taxon>
        <taxon>Streptophyta</taxon>
        <taxon>Embryophyta</taxon>
        <taxon>Tracheophyta</taxon>
        <taxon>Spermatophyta</taxon>
        <taxon>Magnoliopsida</taxon>
        <taxon>eudicotyledons</taxon>
        <taxon>Gunneridae</taxon>
        <taxon>Pentapetalae</taxon>
        <taxon>rosids</taxon>
        <taxon>malvids</taxon>
        <taxon>Myrtales</taxon>
        <taxon>Myrtaceae</taxon>
        <taxon>Myrtoideae</taxon>
        <taxon>Eucalypteae</taxon>
        <taxon>Eucalyptus</taxon>
    </lineage>
</organism>
<feature type="domain" description="At1g61320/AtMIF1 LRR" evidence="3">
    <location>
        <begin position="376"/>
        <end position="477"/>
    </location>
</feature>
<dbReference type="InterPro" id="IPR001810">
    <property type="entry name" value="F-box_dom"/>
</dbReference>
<feature type="compositionally biased region" description="Polar residues" evidence="1">
    <location>
        <begin position="79"/>
        <end position="91"/>
    </location>
</feature>
<evidence type="ECO:0000259" key="2">
    <source>
        <dbReference type="Pfam" id="PF12937"/>
    </source>
</evidence>
<dbReference type="OMA" id="MRLINCY"/>
<dbReference type="Gene3D" id="1.20.1280.50">
    <property type="match status" value="1"/>
</dbReference>
<dbReference type="Pfam" id="PF23622">
    <property type="entry name" value="LRR_At1g61320_AtMIF1"/>
    <property type="match status" value="2"/>
</dbReference>
<dbReference type="InterPro" id="IPR053772">
    <property type="entry name" value="At1g61320/At1g61330-like"/>
</dbReference>
<dbReference type="Pfam" id="PF12937">
    <property type="entry name" value="F-box-like"/>
    <property type="match status" value="1"/>
</dbReference>
<dbReference type="OrthoDB" id="1901752at2759"/>
<protein>
    <submittedName>
        <fullName evidence="4">Uncharacterized protein</fullName>
    </submittedName>
</protein>
<dbReference type="InterPro" id="IPR055357">
    <property type="entry name" value="LRR_At1g61320_AtMIF1"/>
</dbReference>
<accession>A0A059BTV8</accession>
<dbReference type="AlphaFoldDB" id="A0A059BTV8"/>
<feature type="compositionally biased region" description="Basic and acidic residues" evidence="1">
    <location>
        <begin position="92"/>
        <end position="105"/>
    </location>
</feature>